<evidence type="ECO:0000256" key="4">
    <source>
        <dbReference type="ARBA" id="ARBA00022737"/>
    </source>
</evidence>
<evidence type="ECO:0000313" key="15">
    <source>
        <dbReference type="Proteomes" id="UP001634394"/>
    </source>
</evidence>
<feature type="region of interest" description="Disordered" evidence="12">
    <location>
        <begin position="522"/>
        <end position="554"/>
    </location>
</feature>
<dbReference type="FunFam" id="3.30.160.60:FF:000446">
    <property type="entry name" value="Zinc finger protein"/>
    <property type="match status" value="2"/>
</dbReference>
<evidence type="ECO:0000256" key="11">
    <source>
        <dbReference type="PROSITE-ProRule" id="PRU00042"/>
    </source>
</evidence>
<keyword evidence="4" id="KW-0677">Repeat</keyword>
<dbReference type="AlphaFoldDB" id="A0ABD3WTX9"/>
<keyword evidence="3" id="KW-0479">Metal-binding</keyword>
<feature type="compositionally biased region" description="Basic residues" evidence="12">
    <location>
        <begin position="541"/>
        <end position="553"/>
    </location>
</feature>
<keyword evidence="7" id="KW-0805">Transcription regulation</keyword>
<evidence type="ECO:0000256" key="7">
    <source>
        <dbReference type="ARBA" id="ARBA00023015"/>
    </source>
</evidence>
<proteinExistence type="inferred from homology"/>
<dbReference type="SUPFAM" id="SSF57667">
    <property type="entry name" value="beta-beta-alpha zinc fingers"/>
    <property type="match status" value="5"/>
</dbReference>
<dbReference type="Gene3D" id="3.30.160.60">
    <property type="entry name" value="Classic Zinc Finger"/>
    <property type="match status" value="8"/>
</dbReference>
<feature type="domain" description="C2H2-type" evidence="13">
    <location>
        <begin position="588"/>
        <end position="617"/>
    </location>
</feature>
<dbReference type="SMART" id="SM00355">
    <property type="entry name" value="ZnF_C2H2"/>
    <property type="match status" value="13"/>
</dbReference>
<keyword evidence="5 11" id="KW-0863">Zinc-finger</keyword>
<dbReference type="PANTHER" id="PTHR24399:SF70">
    <property type="entry name" value="C2H2-TYPE DOMAIN-CONTAINING PROTEIN"/>
    <property type="match status" value="1"/>
</dbReference>
<dbReference type="PROSITE" id="PS00028">
    <property type="entry name" value="ZINC_FINGER_C2H2_1"/>
    <property type="match status" value="9"/>
</dbReference>
<dbReference type="InterPro" id="IPR036236">
    <property type="entry name" value="Znf_C2H2_sf"/>
</dbReference>
<feature type="domain" description="C2H2-type" evidence="13">
    <location>
        <begin position="897"/>
        <end position="924"/>
    </location>
</feature>
<dbReference type="EMBL" id="JBJQND010000005">
    <property type="protein sequence ID" value="KAL3876693.1"/>
    <property type="molecule type" value="Genomic_DNA"/>
</dbReference>
<reference evidence="14 15" key="1">
    <citation type="submission" date="2024-11" db="EMBL/GenBank/DDBJ databases">
        <title>Chromosome-level genome assembly of the freshwater bivalve Anodonta woodiana.</title>
        <authorList>
            <person name="Chen X."/>
        </authorList>
    </citation>
    <scope>NUCLEOTIDE SEQUENCE [LARGE SCALE GENOMIC DNA]</scope>
    <source>
        <strain evidence="14">MN2024</strain>
        <tissue evidence="14">Gills</tissue>
    </source>
</reference>
<feature type="domain" description="C2H2-type" evidence="13">
    <location>
        <begin position="869"/>
        <end position="896"/>
    </location>
</feature>
<evidence type="ECO:0000256" key="3">
    <source>
        <dbReference type="ARBA" id="ARBA00022723"/>
    </source>
</evidence>
<comment type="subcellular location">
    <subcellularLocation>
        <location evidence="1">Nucleus</location>
    </subcellularLocation>
</comment>
<dbReference type="Pfam" id="PF13912">
    <property type="entry name" value="zf-C2H2_6"/>
    <property type="match status" value="1"/>
</dbReference>
<dbReference type="FunFam" id="3.30.160.60:FF:000193">
    <property type="entry name" value="Zinc finger protein 300"/>
    <property type="match status" value="1"/>
</dbReference>
<organism evidence="14 15">
    <name type="scientific">Sinanodonta woodiana</name>
    <name type="common">Chinese pond mussel</name>
    <name type="synonym">Anodonta woodiana</name>
    <dbReference type="NCBI Taxonomy" id="1069815"/>
    <lineage>
        <taxon>Eukaryota</taxon>
        <taxon>Metazoa</taxon>
        <taxon>Spiralia</taxon>
        <taxon>Lophotrochozoa</taxon>
        <taxon>Mollusca</taxon>
        <taxon>Bivalvia</taxon>
        <taxon>Autobranchia</taxon>
        <taxon>Heteroconchia</taxon>
        <taxon>Palaeoheterodonta</taxon>
        <taxon>Unionida</taxon>
        <taxon>Unionoidea</taxon>
        <taxon>Unionidae</taxon>
        <taxon>Unioninae</taxon>
        <taxon>Sinanodonta</taxon>
    </lineage>
</organism>
<evidence type="ECO:0000256" key="9">
    <source>
        <dbReference type="ARBA" id="ARBA00023163"/>
    </source>
</evidence>
<feature type="domain" description="C2H2-type" evidence="13">
    <location>
        <begin position="757"/>
        <end position="785"/>
    </location>
</feature>
<dbReference type="FunFam" id="3.30.160.60:FF:000325">
    <property type="entry name" value="ZFP90 zinc finger protein"/>
    <property type="match status" value="1"/>
</dbReference>
<comment type="similarity">
    <text evidence="2">Belongs to the krueppel C2H2-type zinc-finger protein family.</text>
</comment>
<evidence type="ECO:0000259" key="13">
    <source>
        <dbReference type="PROSITE" id="PS50157"/>
    </source>
</evidence>
<feature type="domain" description="C2H2-type" evidence="13">
    <location>
        <begin position="1022"/>
        <end position="1049"/>
    </location>
</feature>
<feature type="domain" description="C2H2-type" evidence="13">
    <location>
        <begin position="813"/>
        <end position="840"/>
    </location>
</feature>
<sequence>MVKMEKLQGLCDELCSTGQESLIVTFHTTTHQYKCVGSHLGMAFLQQREDVILQFTSFCQEHYRSRPNVVSKSPGPCIEEMHQRDYSMQTTKHLADNSQDGKRDVRQSFTLEREVQHQCHQEAPISHVSQNQAHTDMTPDRLQQSKGHMEGIQHHLLERDLAGICHKVPEKCTCGNHQHGYYIDKAVAQHCRHDGNITGDIAGDDQYRSEKDLIHLDGMVQGQVVYKEQNLHSGSSLLCHEYQISHSGAMLDSVSVAVDSRKHLNRSFDREEESQFSDEADMIGSNANDFSTQAVVSNITSAGGIASGLRINSDSFAHIYQLENCVSQKTINTQVKPDSVNETTSDSEELHVPQIHNCSICGLQHVPDQRSGTLSERSNSALQNLNHSLDSSARVSDLSASEVVQVVNNVPESSYGQISASSDSILSDIPEQHENDDLYTQPDSHYIADNNGSLCSDNTRSCVGDGKQFESSIGDKENGHFSLSKETDLTDVQQDEKFTAGETINSKKITVMCRKKFQTKNKSSQSYTNSRKKDKGLSKFSSKKQSRTGNYKKNKADTGCKTAINVPKSNQTRKTKLYCSVASEVQELACSFCSSSFSSKKKLESHKKCCLSTNEMNLRQTTTKVTNILKDNKRQAKDTSAVYIQYTDKATGDKHQLKLSHALKLGRKGEGHLKCPLCGKKNLRSLTMLKCHLLSSHGNIYDFEYQHDKNFTQKQSLITHKNNHIIQSYQCKNCMQKCASGTEMEQCECIGRLGSTFECNICGRVLRTKESLRRHKSTVHGTETPYKCDQCGMQFKHKDPFSRHQKLHEHPRHSCEVCGKSFHDLYYFKLHLQFHTNEKPWICEVCGKAFRQKKLMMAHLNKHKGERPYKCKVCGKGFRSHDNVRAHESLHNPNSLHICDICGKTFRQRGRLNYHRKCHFDNKYWKCKYCDTSSGYKSLITYKNHLIKHHAEKQHEIENETTLKFHKCELCLRLFVRVSDLQRHVLIHKGLKPYQCKLCDKAFNDKCNLRAHERTHYDQKMLTCPLCCKTFSQKRYLEKHMSSHKDGNNDNESLILNDQSITLSDPCPGQKIITCSTHYQASEIDNSVVAMEVAMINDNPVAMETEESKVIQSQVLETTSQLSEDQIQENDCMIQSDLVYNPQVYVSGVQNISGVLQSTTGQNFYQ</sequence>
<dbReference type="GO" id="GO:0003677">
    <property type="term" value="F:DNA binding"/>
    <property type="evidence" value="ECO:0007669"/>
    <property type="project" value="UniProtKB-KW"/>
</dbReference>
<keyword evidence="15" id="KW-1185">Reference proteome</keyword>
<dbReference type="InterPro" id="IPR013087">
    <property type="entry name" value="Znf_C2H2_type"/>
</dbReference>
<feature type="compositionally biased region" description="Polar residues" evidence="12">
    <location>
        <begin position="127"/>
        <end position="143"/>
    </location>
</feature>
<gene>
    <name evidence="14" type="ORF">ACJMK2_034497</name>
</gene>
<evidence type="ECO:0000256" key="12">
    <source>
        <dbReference type="SAM" id="MobiDB-lite"/>
    </source>
</evidence>
<evidence type="ECO:0000256" key="1">
    <source>
        <dbReference type="ARBA" id="ARBA00004123"/>
    </source>
</evidence>
<evidence type="ECO:0000256" key="8">
    <source>
        <dbReference type="ARBA" id="ARBA00023125"/>
    </source>
</evidence>
<dbReference type="PROSITE" id="PS50157">
    <property type="entry name" value="ZINC_FINGER_C2H2_2"/>
    <property type="match status" value="10"/>
</dbReference>
<dbReference type="GO" id="GO:0005634">
    <property type="term" value="C:nucleus"/>
    <property type="evidence" value="ECO:0007669"/>
    <property type="project" value="UniProtKB-SubCell"/>
</dbReference>
<feature type="domain" description="C2H2-type" evidence="13">
    <location>
        <begin position="966"/>
        <end position="993"/>
    </location>
</feature>
<evidence type="ECO:0000256" key="10">
    <source>
        <dbReference type="ARBA" id="ARBA00023242"/>
    </source>
</evidence>
<accession>A0ABD3WTX9</accession>
<dbReference type="GO" id="GO:0008270">
    <property type="term" value="F:zinc ion binding"/>
    <property type="evidence" value="ECO:0007669"/>
    <property type="project" value="UniProtKB-KW"/>
</dbReference>
<dbReference type="PANTHER" id="PTHR24399">
    <property type="entry name" value="ZINC FINGER AND BTB DOMAIN-CONTAINING"/>
    <property type="match status" value="1"/>
</dbReference>
<evidence type="ECO:0000256" key="6">
    <source>
        <dbReference type="ARBA" id="ARBA00022833"/>
    </source>
</evidence>
<dbReference type="Proteomes" id="UP001634394">
    <property type="component" value="Unassembled WGS sequence"/>
</dbReference>
<feature type="domain" description="C2H2-type" evidence="13">
    <location>
        <begin position="994"/>
        <end position="1021"/>
    </location>
</feature>
<protein>
    <recommendedName>
        <fullName evidence="13">C2H2-type domain-containing protein</fullName>
    </recommendedName>
</protein>
<evidence type="ECO:0000256" key="2">
    <source>
        <dbReference type="ARBA" id="ARBA00006991"/>
    </source>
</evidence>
<name>A0ABD3WTX9_SINWO</name>
<keyword evidence="6" id="KW-0862">Zinc</keyword>
<keyword evidence="10" id="KW-0539">Nucleus</keyword>
<feature type="domain" description="C2H2-type" evidence="13">
    <location>
        <begin position="786"/>
        <end position="813"/>
    </location>
</feature>
<feature type="domain" description="C2H2-type" evidence="13">
    <location>
        <begin position="841"/>
        <end position="868"/>
    </location>
</feature>
<keyword evidence="8" id="KW-0238">DNA-binding</keyword>
<feature type="region of interest" description="Disordered" evidence="12">
    <location>
        <begin position="120"/>
        <end position="143"/>
    </location>
</feature>
<evidence type="ECO:0000256" key="5">
    <source>
        <dbReference type="ARBA" id="ARBA00022771"/>
    </source>
</evidence>
<dbReference type="Pfam" id="PF00096">
    <property type="entry name" value="zf-C2H2"/>
    <property type="match status" value="5"/>
</dbReference>
<comment type="caution">
    <text evidence="14">The sequence shown here is derived from an EMBL/GenBank/DDBJ whole genome shotgun (WGS) entry which is preliminary data.</text>
</comment>
<evidence type="ECO:0000313" key="14">
    <source>
        <dbReference type="EMBL" id="KAL3876693.1"/>
    </source>
</evidence>
<keyword evidence="9" id="KW-0804">Transcription</keyword>